<reference evidence="2" key="1">
    <citation type="submission" date="2020-02" db="EMBL/GenBank/DDBJ databases">
        <authorList>
            <person name="Meier V. D."/>
        </authorList>
    </citation>
    <scope>NUCLEOTIDE SEQUENCE</scope>
    <source>
        <strain evidence="2">AVDCRST_MAG85</strain>
    </source>
</reference>
<feature type="region of interest" description="Disordered" evidence="1">
    <location>
        <begin position="1"/>
        <end position="22"/>
    </location>
</feature>
<proteinExistence type="predicted"/>
<protein>
    <submittedName>
        <fullName evidence="2">Uncharacterized protein</fullName>
    </submittedName>
</protein>
<name>A0A6J4TPU1_9ACTN</name>
<evidence type="ECO:0000256" key="1">
    <source>
        <dbReference type="SAM" id="MobiDB-lite"/>
    </source>
</evidence>
<dbReference type="EMBL" id="CADCVT010000375">
    <property type="protein sequence ID" value="CAA9528022.1"/>
    <property type="molecule type" value="Genomic_DNA"/>
</dbReference>
<organism evidence="2">
    <name type="scientific">uncultured Solirubrobacteraceae bacterium</name>
    <dbReference type="NCBI Taxonomy" id="1162706"/>
    <lineage>
        <taxon>Bacteria</taxon>
        <taxon>Bacillati</taxon>
        <taxon>Actinomycetota</taxon>
        <taxon>Thermoleophilia</taxon>
        <taxon>Solirubrobacterales</taxon>
        <taxon>Solirubrobacteraceae</taxon>
        <taxon>environmental samples</taxon>
    </lineage>
</organism>
<evidence type="ECO:0000313" key="2">
    <source>
        <dbReference type="EMBL" id="CAA9528022.1"/>
    </source>
</evidence>
<dbReference type="AlphaFoldDB" id="A0A6J4TPU1"/>
<gene>
    <name evidence="2" type="ORF">AVDCRST_MAG85-3416</name>
</gene>
<accession>A0A6J4TPU1</accession>
<sequence>MNEVSAALTRSSPPLNDADDVPFPLTPVRPVSEASVTVPFVAVSVTDTLSAPASTSSTLKVSDFAVSSSVVAVAGTVFAGPSLTAATVTPIDSLSDFAPPEPE</sequence>